<feature type="region of interest" description="Disordered" evidence="1">
    <location>
        <begin position="77"/>
        <end position="102"/>
    </location>
</feature>
<dbReference type="EMBL" id="NCSJ02000003">
    <property type="protein sequence ID" value="RFU35956.1"/>
    <property type="molecule type" value="Genomic_DNA"/>
</dbReference>
<feature type="region of interest" description="Disordered" evidence="1">
    <location>
        <begin position="939"/>
        <end position="963"/>
    </location>
</feature>
<comment type="caution">
    <text evidence="3">The sequence shown here is derived from an EMBL/GenBank/DDBJ whole genome shotgun (WGS) entry which is preliminary data.</text>
</comment>
<gene>
    <name evidence="3" type="ORF">B7463_g292</name>
</gene>
<dbReference type="PANTHER" id="PTHR28067">
    <property type="entry name" value="DNA REPLICATION REGULATOR SLD3"/>
    <property type="match status" value="1"/>
</dbReference>
<dbReference type="GO" id="GO:0031261">
    <property type="term" value="C:DNA replication preinitiation complex"/>
    <property type="evidence" value="ECO:0007669"/>
    <property type="project" value="TreeGrafter"/>
</dbReference>
<dbReference type="Pfam" id="PF08639">
    <property type="entry name" value="Sld3_STD"/>
    <property type="match status" value="1"/>
</dbReference>
<organism evidence="3 4">
    <name type="scientific">Scytalidium lignicola</name>
    <name type="common">Hyphomycete</name>
    <dbReference type="NCBI Taxonomy" id="5539"/>
    <lineage>
        <taxon>Eukaryota</taxon>
        <taxon>Fungi</taxon>
        <taxon>Dikarya</taxon>
        <taxon>Ascomycota</taxon>
        <taxon>Pezizomycotina</taxon>
        <taxon>Leotiomycetes</taxon>
        <taxon>Leotiomycetes incertae sedis</taxon>
        <taxon>Scytalidium</taxon>
    </lineage>
</organism>
<feature type="non-terminal residue" evidence="3">
    <location>
        <position position="1"/>
    </location>
</feature>
<feature type="compositionally biased region" description="Polar residues" evidence="1">
    <location>
        <begin position="808"/>
        <end position="821"/>
    </location>
</feature>
<accession>A0A3E2HRI0</accession>
<reference evidence="3 4" key="1">
    <citation type="submission" date="2018-05" db="EMBL/GenBank/DDBJ databases">
        <title>Draft genome sequence of Scytalidium lignicola DSM 105466, a ubiquitous saprotrophic fungus.</title>
        <authorList>
            <person name="Buettner E."/>
            <person name="Gebauer A.M."/>
            <person name="Hofrichter M."/>
            <person name="Liers C."/>
            <person name="Kellner H."/>
        </authorList>
    </citation>
    <scope>NUCLEOTIDE SEQUENCE [LARGE SCALE GENOMIC DNA]</scope>
    <source>
        <strain evidence="3 4">DSM 105466</strain>
    </source>
</reference>
<feature type="compositionally biased region" description="Polar residues" evidence="1">
    <location>
        <begin position="77"/>
        <end position="91"/>
    </location>
</feature>
<evidence type="ECO:0000256" key="1">
    <source>
        <dbReference type="SAM" id="MobiDB-lite"/>
    </source>
</evidence>
<dbReference type="InterPro" id="IPR042511">
    <property type="entry name" value="Sld3"/>
</dbReference>
<evidence type="ECO:0000313" key="4">
    <source>
        <dbReference type="Proteomes" id="UP000258309"/>
    </source>
</evidence>
<dbReference type="InterPro" id="IPR013948">
    <property type="entry name" value="DNA_replication_reg_Sld3_C"/>
</dbReference>
<name>A0A3E2HRI0_SCYLI</name>
<dbReference type="STRING" id="5539.A0A3E2HRI0"/>
<feature type="compositionally biased region" description="Polar residues" evidence="1">
    <location>
        <begin position="850"/>
        <end position="873"/>
    </location>
</feature>
<evidence type="ECO:0000259" key="2">
    <source>
        <dbReference type="Pfam" id="PF08639"/>
    </source>
</evidence>
<dbReference type="GO" id="GO:0006270">
    <property type="term" value="P:DNA replication initiation"/>
    <property type="evidence" value="ECO:0007669"/>
    <property type="project" value="InterPro"/>
</dbReference>
<feature type="domain" description="DNA replication regulator Sld3 C-terminal" evidence="2">
    <location>
        <begin position="324"/>
        <end position="863"/>
    </location>
</feature>
<dbReference type="AlphaFoldDB" id="A0A3E2HRI0"/>
<feature type="region of interest" description="Disordered" evidence="1">
    <location>
        <begin position="497"/>
        <end position="522"/>
    </location>
</feature>
<feature type="region of interest" description="Disordered" evidence="1">
    <location>
        <begin position="615"/>
        <end position="719"/>
    </location>
</feature>
<dbReference type="OrthoDB" id="5395343at2759"/>
<dbReference type="Gene3D" id="1.20.58.2130">
    <property type="match status" value="1"/>
</dbReference>
<sequence>MLDTGDKNRMQCFLGHVGVYCSMEVLYSPDNCEEPQGSSAVVVELNRGCIQYPGAMLSQNGRPLSNPSANTRLTPILSQASGNSLNENDGVSQGLKKRKRDGSTVEDLLKEGFVVKPHPSTVFTKPRTLQPVMLLPRAQLPLSCLDTSSTSTSATALPQSRLFEGNVKILELEERMGNQPMVLIARLDDGRTMYAVERESKGHHVLCRLASWADLSKLRASSIVSRPELLRKVETTSSTKFTSQATTAILTPEMANYSKEKRLAIQAIQSIVKRPSSAVASESQPTSVAGPEIVDKANGGQTSQELVQQEPVAAEISIQPTAAEILGTVRTQYFEALYRSKASLAYFAKGPLSRSRAAFHLDCDSMLEMNDLIAFLESLILSANVIDKKYRDGIPSCVALIDIDAHSADEHIQDGAKVKKNRASKKIKPGKSGLYPSEDMLVRKWWIGHDDEAESGTPTSSRDEVTKKRISELRIRETQLQIILILEVLALRSSSPASDAAESGLPGTLSGTAVKDKDEKPSKLKKSDQLTTLIDVHVDRLCIWQSLLLEGVKTTVKEPQNYNSTSKFTNSGASTDVLRDFCVDVIAPFFSARLPELCAVLNRKLGGPLVISPPKRKISKSSSFSATHTRPGAATKRPIPVNPSKSLVEILSEERRRRHTSQGPSRAISLMRSATMPTAGGIKREESEGPSLSKIPLADTKLSQSGRGGLSRSKSISGRDIDLSQSELTVSAKKKKQADIDVELKEAISALKKPNRELVGKELAETAEKRTALNPQYKKTKKPIRQPVFKGVQITTTPKANRQKDIFSESQSQRTLESTEALTPSYIPASSLPRIPQSAVRSSYDGRPVTDSTFPSIQATPTRKPHSASQSGDFLSVGPVDYSLASSPVTTHHSERIHFPSIPDSAMKLWTGPSMFCGIEETPVKKRIVGTELQSLMANSTKGTLEDNSESSSNNRDEAMPKIVIKDDESLYKALGWDDDDIDEMA</sequence>
<keyword evidence="4" id="KW-1185">Reference proteome</keyword>
<dbReference type="Proteomes" id="UP000258309">
    <property type="component" value="Unassembled WGS sequence"/>
</dbReference>
<evidence type="ECO:0000313" key="3">
    <source>
        <dbReference type="EMBL" id="RFU35956.1"/>
    </source>
</evidence>
<protein>
    <recommendedName>
        <fullName evidence="2">DNA replication regulator Sld3 C-terminal domain-containing protein</fullName>
    </recommendedName>
</protein>
<feature type="region of interest" description="Disordered" evidence="1">
    <location>
        <begin position="840"/>
        <end position="873"/>
    </location>
</feature>
<dbReference type="OMA" id="IYEQLGW"/>
<proteinExistence type="predicted"/>
<feature type="non-terminal residue" evidence="3">
    <location>
        <position position="986"/>
    </location>
</feature>
<dbReference type="PANTHER" id="PTHR28067:SF1">
    <property type="entry name" value="DNA REPLICATION REGULATOR SLD3"/>
    <property type="match status" value="1"/>
</dbReference>
<feature type="region of interest" description="Disordered" evidence="1">
    <location>
        <begin position="801"/>
        <end position="821"/>
    </location>
</feature>